<dbReference type="GO" id="GO:0003735">
    <property type="term" value="F:structural constituent of ribosome"/>
    <property type="evidence" value="ECO:0007669"/>
    <property type="project" value="InterPro"/>
</dbReference>
<proteinExistence type="inferred from homology"/>
<keyword evidence="6" id="KW-1185">Reference proteome</keyword>
<name>A0A0E3SG88_9EURY</name>
<dbReference type="KEGG" id="mhor:MSHOH_2849"/>
<keyword evidence="2 4" id="KW-0689">Ribosomal protein</keyword>
<dbReference type="HAMAP" id="MF_00512">
    <property type="entry name" value="Ribosomal_eS6"/>
    <property type="match status" value="1"/>
</dbReference>
<gene>
    <name evidence="4" type="primary">rps6e</name>
    <name evidence="5" type="ORF">MSHOH_2849</name>
</gene>
<dbReference type="GO" id="GO:0006412">
    <property type="term" value="P:translation"/>
    <property type="evidence" value="ECO:0007669"/>
    <property type="project" value="UniProtKB-UniRule"/>
</dbReference>
<reference evidence="5 6" key="1">
    <citation type="submission" date="2014-07" db="EMBL/GenBank/DDBJ databases">
        <title>Methanogenic archaea and the global carbon cycle.</title>
        <authorList>
            <person name="Henriksen J.R."/>
            <person name="Luke J."/>
            <person name="Reinhart S."/>
            <person name="Benedict M.N."/>
            <person name="Youngblut N.D."/>
            <person name="Metcalf M.E."/>
            <person name="Whitaker R.J."/>
            <person name="Metcalf W.W."/>
        </authorList>
    </citation>
    <scope>NUCLEOTIDE SEQUENCE [LARGE SCALE GENOMIC DNA]</scope>
    <source>
        <strain evidence="5 6">HB-1</strain>
    </source>
</reference>
<keyword evidence="3 4" id="KW-0687">Ribonucleoprotein</keyword>
<dbReference type="AlphaFoldDB" id="A0A0E3SG88"/>
<evidence type="ECO:0000256" key="3">
    <source>
        <dbReference type="ARBA" id="ARBA00023274"/>
    </source>
</evidence>
<dbReference type="Pfam" id="PF01092">
    <property type="entry name" value="Ribosomal_S6e"/>
    <property type="match status" value="1"/>
</dbReference>
<dbReference type="NCBIfam" id="NF003294">
    <property type="entry name" value="PRK04290.1-3"/>
    <property type="match status" value="1"/>
</dbReference>
<accession>A0A0E3SG88</accession>
<dbReference type="InterPro" id="IPR020924">
    <property type="entry name" value="Ribosomal_eS6_arc"/>
</dbReference>
<sequence length="167" mass="18038">MQQGFGQELKIQVKNKVRQRIITDNLIGGFHMANFKVVVSDPKEARAYQIDIKDAEANSLIGKSIGDVVDGGIFGLAGYKVQITGGCDGSGFVMKPDLPGPRRQRILTATGVGYAPKLPGQRRRKMMRGKEIAPDIVQVNAKVVEYGSKSIRALLGLETAEEAPAAE</sequence>
<dbReference type="GO" id="GO:0005840">
    <property type="term" value="C:ribosome"/>
    <property type="evidence" value="ECO:0007669"/>
    <property type="project" value="UniProtKB-KW"/>
</dbReference>
<evidence type="ECO:0000313" key="6">
    <source>
        <dbReference type="Proteomes" id="UP000033101"/>
    </source>
</evidence>
<dbReference type="InterPro" id="IPR018282">
    <property type="entry name" value="Ribosomal_eS6_CS"/>
</dbReference>
<dbReference type="PANTHER" id="PTHR11502">
    <property type="entry name" value="40S RIBOSOMAL PROTEIN S6"/>
    <property type="match status" value="1"/>
</dbReference>
<dbReference type="EMBL" id="CP009516">
    <property type="protein sequence ID" value="AKB79332.1"/>
    <property type="molecule type" value="Genomic_DNA"/>
</dbReference>
<dbReference type="InterPro" id="IPR001377">
    <property type="entry name" value="Ribosomal_eS6"/>
</dbReference>
<comment type="similarity">
    <text evidence="1 4">Belongs to the eukaryotic ribosomal protein eS6 family.</text>
</comment>
<dbReference type="SMART" id="SM01405">
    <property type="entry name" value="Ribosomal_S6e"/>
    <property type="match status" value="1"/>
</dbReference>
<protein>
    <recommendedName>
        <fullName evidence="4">Small ribosomal subunit protein eS6</fullName>
    </recommendedName>
</protein>
<organism evidence="5 6">
    <name type="scientific">Methanosarcina horonobensis HB-1 = JCM 15518</name>
    <dbReference type="NCBI Taxonomy" id="1434110"/>
    <lineage>
        <taxon>Archaea</taxon>
        <taxon>Methanobacteriati</taxon>
        <taxon>Methanobacteriota</taxon>
        <taxon>Stenosarchaea group</taxon>
        <taxon>Methanomicrobia</taxon>
        <taxon>Methanosarcinales</taxon>
        <taxon>Methanosarcinaceae</taxon>
        <taxon>Methanosarcina</taxon>
    </lineage>
</organism>
<evidence type="ECO:0000256" key="4">
    <source>
        <dbReference type="HAMAP-Rule" id="MF_00512"/>
    </source>
</evidence>
<evidence type="ECO:0000313" key="5">
    <source>
        <dbReference type="EMBL" id="AKB79332.1"/>
    </source>
</evidence>
<evidence type="ECO:0000256" key="2">
    <source>
        <dbReference type="ARBA" id="ARBA00022980"/>
    </source>
</evidence>
<dbReference type="HOGENOM" id="CLU_109671_1_1_2"/>
<dbReference type="GO" id="GO:1990904">
    <property type="term" value="C:ribonucleoprotein complex"/>
    <property type="evidence" value="ECO:0007669"/>
    <property type="project" value="UniProtKB-KW"/>
</dbReference>
<dbReference type="PATRIC" id="fig|1434110.4.peg.3674"/>
<dbReference type="PROSITE" id="PS00578">
    <property type="entry name" value="RIBOSOMAL_S6E"/>
    <property type="match status" value="1"/>
</dbReference>
<evidence type="ECO:0000256" key="1">
    <source>
        <dbReference type="ARBA" id="ARBA00009312"/>
    </source>
</evidence>
<dbReference type="STRING" id="1434110.MSHOH_2849"/>
<dbReference type="Proteomes" id="UP000033101">
    <property type="component" value="Chromosome"/>
</dbReference>